<dbReference type="InterPro" id="IPR042098">
    <property type="entry name" value="TauD-like_sf"/>
</dbReference>
<keyword evidence="9" id="KW-1185">Reference proteome</keyword>
<protein>
    <submittedName>
        <fullName evidence="8">TauD/TfdA family dioxygenase</fullName>
    </submittedName>
</protein>
<keyword evidence="5" id="KW-0560">Oxidoreductase</keyword>
<sequence length="275" mass="30946">MPAVATRELSEKVGVEVLDVDAERLTADPDLPHICHDLLERYGVVLFRELHATEAAQVEFGAKLGELAVFPQFPNKHVMEISFDPANPLAPYFPSNDYWHIDGCLDRMIAKTSVMSARVIAARGGETAFASTYVAYDELSEREKKELADIRVVHKMARVQRLSHPNPTPEQIAEWERRPARVHPLVWQHESGRRSLVFGATAAYIDGSDPANGRQLLDDLEHRATTPDRVYTHTWSVGDMVLWDNTGLVHRACEFDRSEPRRMARSTVLGSEPIA</sequence>
<evidence type="ECO:0000313" key="8">
    <source>
        <dbReference type="EMBL" id="NKY33435.1"/>
    </source>
</evidence>
<dbReference type="AlphaFoldDB" id="A0A846XDH1"/>
<evidence type="ECO:0000256" key="1">
    <source>
        <dbReference type="ARBA" id="ARBA00001954"/>
    </source>
</evidence>
<dbReference type="PANTHER" id="PTHR43779">
    <property type="entry name" value="DIOXYGENASE RV0097-RELATED"/>
    <property type="match status" value="1"/>
</dbReference>
<evidence type="ECO:0000256" key="4">
    <source>
        <dbReference type="ARBA" id="ARBA00022964"/>
    </source>
</evidence>
<evidence type="ECO:0000259" key="7">
    <source>
        <dbReference type="Pfam" id="PF02668"/>
    </source>
</evidence>
<accession>A0A846XDH1</accession>
<dbReference type="PANTHER" id="PTHR43779:SF3">
    <property type="entry name" value="(3R)-3-[(CARBOXYMETHYL)AMINO]FATTY ACID OXYGENASE_DECARBOXYLASE"/>
    <property type="match status" value="1"/>
</dbReference>
<dbReference type="GO" id="GO:0046872">
    <property type="term" value="F:metal ion binding"/>
    <property type="evidence" value="ECO:0007669"/>
    <property type="project" value="UniProtKB-KW"/>
</dbReference>
<keyword evidence="3" id="KW-0479">Metal-binding</keyword>
<organism evidence="8 9">
    <name type="scientific">Nocardia speluncae</name>
    <dbReference type="NCBI Taxonomy" id="419477"/>
    <lineage>
        <taxon>Bacteria</taxon>
        <taxon>Bacillati</taxon>
        <taxon>Actinomycetota</taxon>
        <taxon>Actinomycetes</taxon>
        <taxon>Mycobacteriales</taxon>
        <taxon>Nocardiaceae</taxon>
        <taxon>Nocardia</taxon>
    </lineage>
</organism>
<name>A0A846XDH1_9NOCA</name>
<dbReference type="GO" id="GO:0051213">
    <property type="term" value="F:dioxygenase activity"/>
    <property type="evidence" value="ECO:0007669"/>
    <property type="project" value="UniProtKB-KW"/>
</dbReference>
<comment type="cofactor">
    <cofactor evidence="1">
        <name>Fe(2+)</name>
        <dbReference type="ChEBI" id="CHEBI:29033"/>
    </cofactor>
</comment>
<dbReference type="Proteomes" id="UP000565715">
    <property type="component" value="Unassembled WGS sequence"/>
</dbReference>
<comment type="caution">
    <text evidence="8">The sequence shown here is derived from an EMBL/GenBank/DDBJ whole genome shotgun (WGS) entry which is preliminary data.</text>
</comment>
<evidence type="ECO:0000256" key="6">
    <source>
        <dbReference type="ARBA" id="ARBA00023004"/>
    </source>
</evidence>
<gene>
    <name evidence="8" type="ORF">HGA13_10175</name>
</gene>
<evidence type="ECO:0000256" key="5">
    <source>
        <dbReference type="ARBA" id="ARBA00023002"/>
    </source>
</evidence>
<feature type="domain" description="TauD/TfdA-like" evidence="7">
    <location>
        <begin position="6"/>
        <end position="267"/>
    </location>
</feature>
<dbReference type="Pfam" id="PF02668">
    <property type="entry name" value="TauD"/>
    <property type="match status" value="1"/>
</dbReference>
<dbReference type="InterPro" id="IPR051178">
    <property type="entry name" value="TfdA_dioxygenase"/>
</dbReference>
<evidence type="ECO:0000256" key="2">
    <source>
        <dbReference type="ARBA" id="ARBA00005896"/>
    </source>
</evidence>
<dbReference type="RefSeq" id="WP_068039887.1">
    <property type="nucleotide sequence ID" value="NZ_JAAXOO010000002.1"/>
</dbReference>
<dbReference type="EMBL" id="JAAXOO010000002">
    <property type="protein sequence ID" value="NKY33435.1"/>
    <property type="molecule type" value="Genomic_DNA"/>
</dbReference>
<reference evidence="8 9" key="1">
    <citation type="submission" date="2020-04" db="EMBL/GenBank/DDBJ databases">
        <title>MicrobeNet Type strains.</title>
        <authorList>
            <person name="Nicholson A.C."/>
        </authorList>
    </citation>
    <scope>NUCLEOTIDE SEQUENCE [LARGE SCALE GENOMIC DNA]</scope>
    <source>
        <strain evidence="8 9">DSM 45078</strain>
    </source>
</reference>
<keyword evidence="4 8" id="KW-0223">Dioxygenase</keyword>
<evidence type="ECO:0000256" key="3">
    <source>
        <dbReference type="ARBA" id="ARBA00022723"/>
    </source>
</evidence>
<dbReference type="SUPFAM" id="SSF51197">
    <property type="entry name" value="Clavaminate synthase-like"/>
    <property type="match status" value="1"/>
</dbReference>
<dbReference type="InterPro" id="IPR003819">
    <property type="entry name" value="TauD/TfdA-like"/>
</dbReference>
<dbReference type="Gene3D" id="3.60.130.10">
    <property type="entry name" value="Clavaminate synthase-like"/>
    <property type="match status" value="1"/>
</dbReference>
<comment type="similarity">
    <text evidence="2">Belongs to the TfdA dioxygenase family.</text>
</comment>
<evidence type="ECO:0000313" key="9">
    <source>
        <dbReference type="Proteomes" id="UP000565715"/>
    </source>
</evidence>
<proteinExistence type="inferred from homology"/>
<keyword evidence="6" id="KW-0408">Iron</keyword>